<reference evidence="1 2" key="1">
    <citation type="submission" date="2019-03" db="EMBL/GenBank/DDBJ databases">
        <title>Genomic Encyclopedia of Type Strains, Phase IV (KMG-IV): sequencing the most valuable type-strain genomes for metagenomic binning, comparative biology and taxonomic classification.</title>
        <authorList>
            <person name="Goeker M."/>
        </authorList>
    </citation>
    <scope>NUCLEOTIDE SEQUENCE [LARGE SCALE GENOMIC DNA]</scope>
    <source>
        <strain evidence="1 2">DSM 100309</strain>
    </source>
</reference>
<accession>A0A4R3XRI2</accession>
<sequence length="69" mass="8052">MTGHFSVLNKINNIARICFTAITASFWRQMALSNVPHRGFIICSNIHKYVMTRLRCEKGAKSLYWFILM</sequence>
<organism evidence="1 2">
    <name type="scientific">Sulfurirhabdus autotrophica</name>
    <dbReference type="NCBI Taxonomy" id="1706046"/>
    <lineage>
        <taxon>Bacteria</taxon>
        <taxon>Pseudomonadati</taxon>
        <taxon>Pseudomonadota</taxon>
        <taxon>Betaproteobacteria</taxon>
        <taxon>Nitrosomonadales</taxon>
        <taxon>Sulfuricellaceae</taxon>
        <taxon>Sulfurirhabdus</taxon>
    </lineage>
</organism>
<dbReference type="Proteomes" id="UP000295367">
    <property type="component" value="Unassembled WGS sequence"/>
</dbReference>
<keyword evidence="2" id="KW-1185">Reference proteome</keyword>
<dbReference type="EMBL" id="SMCO01000036">
    <property type="protein sequence ID" value="TCV79094.1"/>
    <property type="molecule type" value="Genomic_DNA"/>
</dbReference>
<comment type="caution">
    <text evidence="1">The sequence shown here is derived from an EMBL/GenBank/DDBJ whole genome shotgun (WGS) entry which is preliminary data.</text>
</comment>
<proteinExistence type="predicted"/>
<evidence type="ECO:0000313" key="1">
    <source>
        <dbReference type="EMBL" id="TCV79094.1"/>
    </source>
</evidence>
<evidence type="ECO:0000313" key="2">
    <source>
        <dbReference type="Proteomes" id="UP000295367"/>
    </source>
</evidence>
<gene>
    <name evidence="1" type="ORF">EDC63_1361</name>
</gene>
<protein>
    <submittedName>
        <fullName evidence="1">Uncharacterized protein</fullName>
    </submittedName>
</protein>
<dbReference type="AlphaFoldDB" id="A0A4R3XRI2"/>
<name>A0A4R3XRI2_9PROT</name>